<evidence type="ECO:0000313" key="2">
    <source>
        <dbReference type="EMBL" id="AID58002.1"/>
    </source>
</evidence>
<gene>
    <name evidence="2" type="ordered locus">Geob_3890</name>
</gene>
<keyword evidence="1" id="KW-1133">Transmembrane helix</keyword>
<protein>
    <recommendedName>
        <fullName evidence="4">DUF3899 domain-containing protein</fullName>
    </recommendedName>
</protein>
<dbReference type="KEGG" id="geo:Geob_3890"/>
<keyword evidence="3" id="KW-1185">Reference proteome</keyword>
<dbReference type="HOGENOM" id="CLU_1989443_0_0_7"/>
<accession>A0A068F006</accession>
<evidence type="ECO:0000313" key="3">
    <source>
        <dbReference type="Proteomes" id="UP000007721"/>
    </source>
</evidence>
<dbReference type="Proteomes" id="UP000007721">
    <property type="component" value="Chromosome"/>
</dbReference>
<evidence type="ECO:0000256" key="1">
    <source>
        <dbReference type="SAM" id="Phobius"/>
    </source>
</evidence>
<reference evidence="2 3" key="1">
    <citation type="submission" date="2009-01" db="EMBL/GenBank/DDBJ databases">
        <title>Complete sequence of Geobacter sp. FRC-32.</title>
        <authorList>
            <consortium name="US DOE Joint Genome Institute"/>
            <person name="Lucas S."/>
            <person name="Copeland A."/>
            <person name="Lapidus A."/>
            <person name="Glavina del Rio T."/>
            <person name="Dalin E."/>
            <person name="Tice H."/>
            <person name="Bruce D."/>
            <person name="Goodwin L."/>
            <person name="Pitluck S."/>
            <person name="Saunders E."/>
            <person name="Brettin T."/>
            <person name="Detter J.C."/>
            <person name="Han C."/>
            <person name="Larimer F."/>
            <person name="Land M."/>
            <person name="Hauser L."/>
            <person name="Kyrpides N."/>
            <person name="Ovchinnikova G."/>
            <person name="Kostka J."/>
            <person name="Richardson P."/>
        </authorList>
    </citation>
    <scope>NUCLEOTIDE SEQUENCE [LARGE SCALE GENOMIC DNA]</scope>
    <source>
        <strain evidence="3">DSM 22248 / JCM 15807 / FRC-32</strain>
    </source>
</reference>
<keyword evidence="1" id="KW-0812">Transmembrane</keyword>
<feature type="transmembrane region" description="Helical" evidence="1">
    <location>
        <begin position="37"/>
        <end position="58"/>
    </location>
</feature>
<dbReference type="RefSeq" id="WP_041267152.1">
    <property type="nucleotide sequence ID" value="NC_011979.1"/>
</dbReference>
<keyword evidence="1" id="KW-0472">Membrane</keyword>
<evidence type="ECO:0008006" key="4">
    <source>
        <dbReference type="Google" id="ProtNLM"/>
    </source>
</evidence>
<proteinExistence type="predicted"/>
<dbReference type="EMBL" id="CP001390">
    <property type="protein sequence ID" value="AID58002.1"/>
    <property type="molecule type" value="Genomic_DNA"/>
</dbReference>
<sequence>MRVDLIGISAIGFVVARIVFPEKDSRSVVIPQTPKWLLIAALISLGLSAAAALAHRYYSADSMSWHLQAMRRYERSAETDIATVNAEFKARHRQFTISKYSIAFSAIALGLGAALLIAAIIFSLV</sequence>
<name>A0A068F006_GEODF</name>
<dbReference type="AlphaFoldDB" id="A0A068F006"/>
<organism evidence="2 3">
    <name type="scientific">Geotalea daltonii (strain DSM 22248 / JCM 15807 / FRC-32)</name>
    <name type="common">Geobacter daltonii</name>
    <dbReference type="NCBI Taxonomy" id="316067"/>
    <lineage>
        <taxon>Bacteria</taxon>
        <taxon>Pseudomonadati</taxon>
        <taxon>Thermodesulfobacteriota</taxon>
        <taxon>Desulfuromonadia</taxon>
        <taxon>Geobacterales</taxon>
        <taxon>Geobacteraceae</taxon>
        <taxon>Geotalea</taxon>
    </lineage>
</organism>
<feature type="transmembrane region" description="Helical" evidence="1">
    <location>
        <begin position="100"/>
        <end position="124"/>
    </location>
</feature>
<dbReference type="STRING" id="316067.Geob_3890"/>